<evidence type="ECO:0000313" key="2">
    <source>
        <dbReference type="Proteomes" id="UP000020218"/>
    </source>
</evidence>
<dbReference type="Proteomes" id="UP000020218">
    <property type="component" value="Unassembled WGS sequence"/>
</dbReference>
<dbReference type="AlphaFoldDB" id="A0A011PFK2"/>
<protein>
    <submittedName>
        <fullName evidence="1">Uncharacterized protein</fullName>
    </submittedName>
</protein>
<keyword evidence="2" id="KW-1185">Reference proteome</keyword>
<name>A0A011PFK2_9PROT</name>
<evidence type="ECO:0000313" key="1">
    <source>
        <dbReference type="EMBL" id="EXI65019.1"/>
    </source>
</evidence>
<organism evidence="1 2">
    <name type="scientific">Candidatus Accumulibacter adjunctus</name>
    <dbReference type="NCBI Taxonomy" id="1454001"/>
    <lineage>
        <taxon>Bacteria</taxon>
        <taxon>Pseudomonadati</taxon>
        <taxon>Pseudomonadota</taxon>
        <taxon>Betaproteobacteria</taxon>
        <taxon>Candidatus Accumulibacter</taxon>
    </lineage>
</organism>
<reference evidence="1" key="1">
    <citation type="submission" date="2014-02" db="EMBL/GenBank/DDBJ databases">
        <title>Expanding our view of genomic diversity in Candidatus Accumulibacter clades.</title>
        <authorList>
            <person name="Skennerton C.T."/>
            <person name="Barr J.J."/>
            <person name="Slater F.R."/>
            <person name="Bond P.L."/>
            <person name="Tyson G.W."/>
        </authorList>
    </citation>
    <scope>NUCLEOTIDE SEQUENCE [LARGE SCALE GENOMIC DNA]</scope>
</reference>
<sequence>MRDRELVLAVILLALGKPALVSAFSLLLGLLPQSFNGARLPLVPLYDFPAPPL</sequence>
<gene>
    <name evidence="1" type="ORF">AW08_03561</name>
</gene>
<dbReference type="EMBL" id="JFAX01000030">
    <property type="protein sequence ID" value="EXI65019.1"/>
    <property type="molecule type" value="Genomic_DNA"/>
</dbReference>
<comment type="caution">
    <text evidence="1">The sequence shown here is derived from an EMBL/GenBank/DDBJ whole genome shotgun (WGS) entry which is preliminary data.</text>
</comment>
<accession>A0A011PFK2</accession>
<proteinExistence type="predicted"/>